<keyword evidence="1" id="KW-0472">Membrane</keyword>
<evidence type="ECO:0000256" key="1">
    <source>
        <dbReference type="SAM" id="Phobius"/>
    </source>
</evidence>
<protein>
    <submittedName>
        <fullName evidence="2">Uncharacterized protein</fullName>
    </submittedName>
</protein>
<keyword evidence="1" id="KW-0812">Transmembrane</keyword>
<reference evidence="2" key="1">
    <citation type="submission" date="2020-05" db="EMBL/GenBank/DDBJ databases">
        <authorList>
            <person name="Zhu T."/>
            <person name="Keshari N."/>
            <person name="Lu X."/>
        </authorList>
    </citation>
    <scope>NUCLEOTIDE SEQUENCE</scope>
    <source>
        <strain evidence="2">NK1-12</strain>
    </source>
</reference>
<feature type="transmembrane region" description="Helical" evidence="1">
    <location>
        <begin position="27"/>
        <end position="46"/>
    </location>
</feature>
<dbReference type="RefSeq" id="WP_316436509.1">
    <property type="nucleotide sequence ID" value="NZ_CP053587.1"/>
</dbReference>
<dbReference type="EMBL" id="CP053587">
    <property type="protein sequence ID" value="WNZ26937.1"/>
    <property type="molecule type" value="Genomic_DNA"/>
</dbReference>
<organism evidence="2">
    <name type="scientific">Leptolyngbya sp. NK1-12</name>
    <dbReference type="NCBI Taxonomy" id="2547451"/>
    <lineage>
        <taxon>Bacteria</taxon>
        <taxon>Bacillati</taxon>
        <taxon>Cyanobacteriota</taxon>
        <taxon>Cyanophyceae</taxon>
        <taxon>Leptolyngbyales</taxon>
        <taxon>Leptolyngbyaceae</taxon>
        <taxon>Leptolyngbya group</taxon>
        <taxon>Leptolyngbya</taxon>
    </lineage>
</organism>
<name>A0AA96WYA9_9CYAN</name>
<gene>
    <name evidence="2" type="ORF">HJG54_28840</name>
</gene>
<sequence length="88" mass="9636">MLLPLLALAIGICAVYVNQPADEITRLLIKLVGLVSLFLGLLYAPWSIKLLIVIAILATPICAQKRCLPQIHCPTLCIARRNCPQSPF</sequence>
<proteinExistence type="predicted"/>
<accession>A0AA96WYA9</accession>
<evidence type="ECO:0000313" key="2">
    <source>
        <dbReference type="EMBL" id="WNZ26937.1"/>
    </source>
</evidence>
<keyword evidence="1" id="KW-1133">Transmembrane helix</keyword>
<dbReference type="AlphaFoldDB" id="A0AA96WYA9"/>